<organism evidence="9 10">
    <name type="scientific">Oncorhynchus mykiss</name>
    <name type="common">Rainbow trout</name>
    <name type="synonym">Salmo gairdneri</name>
    <dbReference type="NCBI Taxonomy" id="8022"/>
    <lineage>
        <taxon>Eukaryota</taxon>
        <taxon>Metazoa</taxon>
        <taxon>Chordata</taxon>
        <taxon>Craniata</taxon>
        <taxon>Vertebrata</taxon>
        <taxon>Euteleostomi</taxon>
        <taxon>Actinopterygii</taxon>
        <taxon>Neopterygii</taxon>
        <taxon>Teleostei</taxon>
        <taxon>Protacanthopterygii</taxon>
        <taxon>Salmoniformes</taxon>
        <taxon>Salmonidae</taxon>
        <taxon>Salmoninae</taxon>
        <taxon>Oncorhynchus</taxon>
    </lineage>
</organism>
<dbReference type="InterPro" id="IPR038716">
    <property type="entry name" value="P1/P2_N_sf"/>
</dbReference>
<dbReference type="AlphaFoldDB" id="A0A8C7T7U0"/>
<reference evidence="9" key="1">
    <citation type="submission" date="2020-07" db="EMBL/GenBank/DDBJ databases">
        <title>A long reads based de novo assembly of the rainbow trout Arlee double haploid line genome.</title>
        <authorList>
            <person name="Gao G."/>
            <person name="Palti Y."/>
        </authorList>
    </citation>
    <scope>NUCLEOTIDE SEQUENCE [LARGE SCALE GENOMIC DNA]</scope>
</reference>
<dbReference type="CDD" id="cd05833">
    <property type="entry name" value="Ribosomal_P2"/>
    <property type="match status" value="1"/>
</dbReference>
<keyword evidence="8" id="KW-0812">Transmembrane</keyword>
<evidence type="ECO:0000256" key="3">
    <source>
        <dbReference type="ARBA" id="ARBA00022980"/>
    </source>
</evidence>
<accession>A0A8C7T7U0</accession>
<name>A0A8C7T7U0_ONCMY</name>
<dbReference type="PANTHER" id="PTHR21141">
    <property type="entry name" value="60S ACIDIC RIBOSOMAL PROTEIN FAMILY MEMBER"/>
    <property type="match status" value="1"/>
</dbReference>
<evidence type="ECO:0000256" key="5">
    <source>
        <dbReference type="ARBA" id="ARBA00035301"/>
    </source>
</evidence>
<keyword evidence="8" id="KW-0472">Membrane</keyword>
<evidence type="ECO:0000313" key="9">
    <source>
        <dbReference type="Ensembl" id="ENSOMYP00000079506.1"/>
    </source>
</evidence>
<evidence type="ECO:0000313" key="10">
    <source>
        <dbReference type="Proteomes" id="UP000694395"/>
    </source>
</evidence>
<dbReference type="Gene3D" id="1.10.10.1410">
    <property type="match status" value="1"/>
</dbReference>
<evidence type="ECO:0000256" key="1">
    <source>
        <dbReference type="ARBA" id="ARBA00003362"/>
    </source>
</evidence>
<keyword evidence="10" id="KW-1185">Reference proteome</keyword>
<sequence>MALCWTEQWPSHLHAAYHYHHVVIPVSLNVFFLTIFIGLTPLGLRTISSLRLANQVHPVGIFSSNQNSFDFPAHHAFSVSPLPWNFLSACANLVVNTHLCLFRVKMRYVAAYLLSALGGNASPQSADIKKILESVGIEADKTRMEKVVTELGGKNVEEVIAQGYGKLASMPAGGAVAVASSGGAAAAGAAAPTAAEEKKEEKEESEEGSDDDMGFGLFD</sequence>
<dbReference type="Pfam" id="PF00428">
    <property type="entry name" value="Ribosomal_60s"/>
    <property type="match status" value="1"/>
</dbReference>
<evidence type="ECO:0000256" key="8">
    <source>
        <dbReference type="SAM" id="Phobius"/>
    </source>
</evidence>
<keyword evidence="3" id="KW-0689">Ribosomal protein</keyword>
<dbReference type="GO" id="GO:0022625">
    <property type="term" value="C:cytosolic large ribosomal subunit"/>
    <property type="evidence" value="ECO:0007669"/>
    <property type="project" value="InterPro"/>
</dbReference>
<evidence type="ECO:0000256" key="7">
    <source>
        <dbReference type="SAM" id="MobiDB-lite"/>
    </source>
</evidence>
<evidence type="ECO:0000256" key="6">
    <source>
        <dbReference type="ARBA" id="ARBA00035443"/>
    </source>
</evidence>
<dbReference type="Proteomes" id="UP000694395">
    <property type="component" value="Chromosome 26"/>
</dbReference>
<dbReference type="PANTHER" id="PTHR21141:SF5">
    <property type="entry name" value="LARGE RIBOSOMAL SUBUNIT PROTEIN P2"/>
    <property type="match status" value="1"/>
</dbReference>
<reference evidence="9" key="3">
    <citation type="submission" date="2025-09" db="UniProtKB">
        <authorList>
            <consortium name="Ensembl"/>
        </authorList>
    </citation>
    <scope>IDENTIFICATION</scope>
</reference>
<dbReference type="InterPro" id="IPR027534">
    <property type="entry name" value="Ribosomal_P1/P2"/>
</dbReference>
<keyword evidence="8" id="KW-1133">Transmembrane helix</keyword>
<proteinExistence type="inferred from homology"/>
<dbReference type="HAMAP" id="MF_01478">
    <property type="entry name" value="Ribosomal_L12_arch"/>
    <property type="match status" value="1"/>
</dbReference>
<feature type="compositionally biased region" description="Acidic residues" evidence="7">
    <location>
        <begin position="203"/>
        <end position="213"/>
    </location>
</feature>
<reference evidence="9" key="2">
    <citation type="submission" date="2025-08" db="UniProtKB">
        <authorList>
            <consortium name="Ensembl"/>
        </authorList>
    </citation>
    <scope>IDENTIFICATION</scope>
</reference>
<dbReference type="GO" id="GO:0003735">
    <property type="term" value="F:structural constituent of ribosome"/>
    <property type="evidence" value="ECO:0007669"/>
    <property type="project" value="InterPro"/>
</dbReference>
<evidence type="ECO:0000256" key="4">
    <source>
        <dbReference type="ARBA" id="ARBA00023274"/>
    </source>
</evidence>
<keyword evidence="4" id="KW-0687">Ribonucleoprotein</keyword>
<feature type="region of interest" description="Disordered" evidence="7">
    <location>
        <begin position="189"/>
        <end position="219"/>
    </location>
</feature>
<comment type="function">
    <text evidence="1">Plays an important role in the elongation step of protein synthesis.</text>
</comment>
<feature type="transmembrane region" description="Helical" evidence="8">
    <location>
        <begin position="22"/>
        <end position="44"/>
    </location>
</feature>
<comment type="similarity">
    <text evidence="2">Belongs to the eukaryotic ribosomal protein P1/P2 family.</text>
</comment>
<dbReference type="GeneTree" id="ENSGT00550000074828"/>
<dbReference type="GO" id="GO:0002182">
    <property type="term" value="P:cytoplasmic translational elongation"/>
    <property type="evidence" value="ECO:0007669"/>
    <property type="project" value="InterPro"/>
</dbReference>
<dbReference type="FunFam" id="1.10.10.1410:FF:000002">
    <property type="entry name" value="60S acidic ribosomal protein P2"/>
    <property type="match status" value="1"/>
</dbReference>
<protein>
    <recommendedName>
        <fullName evidence="5">Large ribosomal subunit protein P2</fullName>
    </recommendedName>
    <alternativeName>
        <fullName evidence="6">60S acidic ribosomal protein P2</fullName>
    </alternativeName>
</protein>
<evidence type="ECO:0000256" key="2">
    <source>
        <dbReference type="ARBA" id="ARBA00005436"/>
    </source>
</evidence>
<dbReference type="InterPro" id="IPR044076">
    <property type="entry name" value="Ribosomal_P2"/>
</dbReference>
<dbReference type="Ensembl" id="ENSOMYT00000086647.2">
    <property type="protein sequence ID" value="ENSOMYP00000079506.1"/>
    <property type="gene ID" value="ENSOMYG00000074764.1"/>
</dbReference>